<organism evidence="1 2">
    <name type="scientific">Photobacterium chitinilyticum</name>
    <dbReference type="NCBI Taxonomy" id="2485123"/>
    <lineage>
        <taxon>Bacteria</taxon>
        <taxon>Pseudomonadati</taxon>
        <taxon>Pseudomonadota</taxon>
        <taxon>Gammaproteobacteria</taxon>
        <taxon>Vibrionales</taxon>
        <taxon>Vibrionaceae</taxon>
        <taxon>Photobacterium</taxon>
    </lineage>
</organism>
<dbReference type="RefSeq" id="WP_128782555.1">
    <property type="nucleotide sequence ID" value="NZ_JAKJSG010000073.1"/>
</dbReference>
<evidence type="ECO:0000313" key="2">
    <source>
        <dbReference type="Proteomes" id="UP000287563"/>
    </source>
</evidence>
<protein>
    <submittedName>
        <fullName evidence="1">Uncharacterized protein</fullName>
    </submittedName>
</protein>
<reference evidence="1 2" key="1">
    <citation type="submission" date="2018-11" db="EMBL/GenBank/DDBJ databases">
        <title>Photobacterium sp. BEI247 sp. nov., a marine bacterium isolated from Yongle Blue Hole in the South China Sea.</title>
        <authorList>
            <person name="Wang X."/>
        </authorList>
    </citation>
    <scope>NUCLEOTIDE SEQUENCE [LARGE SCALE GENOMIC DNA]</scope>
    <source>
        <strain evidence="2">BEI247</strain>
    </source>
</reference>
<evidence type="ECO:0000313" key="1">
    <source>
        <dbReference type="EMBL" id="RWX57247.1"/>
    </source>
</evidence>
<sequence length="218" mass="25234">MIQQEQEVNKALLDKLIAHFGVTRFSKDGGYILQDGSLLNLQRSDMDNRQYHRAVAALLPKEMHGICDEITIVNLMTATGIIRYEARGRVHVAVKPTQLQRRKLFEIMKYSEHSYRVLVSDSNGATIGDQFFKSPQAHELLQFFDRCFSDGQKQYRDDEFYVSEEQGDIIFTFRPEQRQIGRYQSSSRTFTIMPEFGGSLTLFKEQVEKFLQEESSAV</sequence>
<dbReference type="AlphaFoldDB" id="A0A444JVZ4"/>
<dbReference type="EMBL" id="RJLM01000001">
    <property type="protein sequence ID" value="RWX57247.1"/>
    <property type="molecule type" value="Genomic_DNA"/>
</dbReference>
<comment type="caution">
    <text evidence="1">The sequence shown here is derived from an EMBL/GenBank/DDBJ whole genome shotgun (WGS) entry which is preliminary data.</text>
</comment>
<name>A0A444JVZ4_9GAMM</name>
<accession>A0A444JVZ4</accession>
<dbReference type="Proteomes" id="UP000287563">
    <property type="component" value="Unassembled WGS sequence"/>
</dbReference>
<dbReference type="OrthoDB" id="6213297at2"/>
<keyword evidence="2" id="KW-1185">Reference proteome</keyword>
<gene>
    <name evidence="1" type="ORF">EDI28_04230</name>
</gene>
<proteinExistence type="predicted"/>